<feature type="compositionally biased region" description="Low complexity" evidence="8">
    <location>
        <begin position="10"/>
        <end position="24"/>
    </location>
</feature>
<dbReference type="PANTHER" id="PTHR30151:SF38">
    <property type="entry name" value="ALIPHATIC SULFONATES TRANSPORT PERMEASE PROTEIN SSUC-RELATED"/>
    <property type="match status" value="1"/>
</dbReference>
<keyword evidence="6 7" id="KW-0472">Membrane</keyword>
<dbReference type="PANTHER" id="PTHR30151">
    <property type="entry name" value="ALKANE SULFONATE ABC TRANSPORTER-RELATED, MEMBRANE SUBUNIT"/>
    <property type="match status" value="1"/>
</dbReference>
<comment type="similarity">
    <text evidence="7">Belongs to the binding-protein-dependent transport system permease family.</text>
</comment>
<comment type="subcellular location">
    <subcellularLocation>
        <location evidence="1 7">Cell membrane</location>
        <topology evidence="1 7">Multi-pass membrane protein</topology>
    </subcellularLocation>
</comment>
<feature type="transmembrane region" description="Helical" evidence="7">
    <location>
        <begin position="126"/>
        <end position="147"/>
    </location>
</feature>
<comment type="caution">
    <text evidence="10">The sequence shown here is derived from an EMBL/GenBank/DDBJ whole genome shotgun (WGS) entry which is preliminary data.</text>
</comment>
<dbReference type="SUPFAM" id="SSF161098">
    <property type="entry name" value="MetI-like"/>
    <property type="match status" value="1"/>
</dbReference>
<sequence>MTQLQKSQIQTSQAQSSPVQASPSNRTQVKVTQDTLTGAITGRPKPDSVNAVSRRPAPQWVFNHWAVEGVRWLMPVLLLALWQLASSVGWLNPRVLPAPSAVVGAFWELARSGELWHHFLISLGRAGTGVLIGGGLGFALGILTGTFRAAHLLLDTSFQMIRTIPNLALIPLVILWFGIGESGKVFLIALATFFPVYLNTLHGVRSIDPRLTEMARVYGLSPLETFRRVSLPGALPSVLVGVRYALGISWLALVVSESFGASSGIGFLAMDAREFFRTDVIVLAIVIYALIGKAADALVRSLERRLLPWQVQA</sequence>
<dbReference type="PROSITE" id="PS50928">
    <property type="entry name" value="ABC_TM1"/>
    <property type="match status" value="1"/>
</dbReference>
<name>A0ABV6ATP9_9DEIO</name>
<protein>
    <submittedName>
        <fullName evidence="10">ABC transporter permease subunit</fullName>
    </submittedName>
</protein>
<evidence type="ECO:0000256" key="4">
    <source>
        <dbReference type="ARBA" id="ARBA00022692"/>
    </source>
</evidence>
<organism evidence="10 11">
    <name type="scientific">Deinococcus oregonensis</name>
    <dbReference type="NCBI Taxonomy" id="1805970"/>
    <lineage>
        <taxon>Bacteria</taxon>
        <taxon>Thermotogati</taxon>
        <taxon>Deinococcota</taxon>
        <taxon>Deinococci</taxon>
        <taxon>Deinococcales</taxon>
        <taxon>Deinococcaceae</taxon>
        <taxon>Deinococcus</taxon>
    </lineage>
</organism>
<feature type="transmembrane region" description="Helical" evidence="7">
    <location>
        <begin position="185"/>
        <end position="204"/>
    </location>
</feature>
<keyword evidence="11" id="KW-1185">Reference proteome</keyword>
<accession>A0ABV6ATP9</accession>
<keyword evidence="5 7" id="KW-1133">Transmembrane helix</keyword>
<evidence type="ECO:0000256" key="7">
    <source>
        <dbReference type="RuleBase" id="RU363032"/>
    </source>
</evidence>
<dbReference type="CDD" id="cd06261">
    <property type="entry name" value="TM_PBP2"/>
    <property type="match status" value="1"/>
</dbReference>
<dbReference type="Gene3D" id="1.10.3720.10">
    <property type="entry name" value="MetI-like"/>
    <property type="match status" value="1"/>
</dbReference>
<gene>
    <name evidence="10" type="ORF">ACFFLM_02660</name>
</gene>
<evidence type="ECO:0000313" key="11">
    <source>
        <dbReference type="Proteomes" id="UP001589733"/>
    </source>
</evidence>
<feature type="transmembrane region" description="Helical" evidence="7">
    <location>
        <begin position="275"/>
        <end position="295"/>
    </location>
</feature>
<keyword evidence="3" id="KW-1003">Cell membrane</keyword>
<keyword evidence="2 7" id="KW-0813">Transport</keyword>
<feature type="region of interest" description="Disordered" evidence="8">
    <location>
        <begin position="1"/>
        <end position="31"/>
    </location>
</feature>
<dbReference type="RefSeq" id="WP_380005272.1">
    <property type="nucleotide sequence ID" value="NZ_JBHLYR010000010.1"/>
</dbReference>
<evidence type="ECO:0000256" key="5">
    <source>
        <dbReference type="ARBA" id="ARBA00022989"/>
    </source>
</evidence>
<proteinExistence type="inferred from homology"/>
<evidence type="ECO:0000256" key="3">
    <source>
        <dbReference type="ARBA" id="ARBA00022475"/>
    </source>
</evidence>
<reference evidence="10 11" key="1">
    <citation type="submission" date="2024-09" db="EMBL/GenBank/DDBJ databases">
        <authorList>
            <person name="Sun Q."/>
            <person name="Mori K."/>
        </authorList>
    </citation>
    <scope>NUCLEOTIDE SEQUENCE [LARGE SCALE GENOMIC DNA]</scope>
    <source>
        <strain evidence="10 11">JCM 13503</strain>
    </source>
</reference>
<dbReference type="Proteomes" id="UP001589733">
    <property type="component" value="Unassembled WGS sequence"/>
</dbReference>
<evidence type="ECO:0000256" key="1">
    <source>
        <dbReference type="ARBA" id="ARBA00004651"/>
    </source>
</evidence>
<evidence type="ECO:0000256" key="6">
    <source>
        <dbReference type="ARBA" id="ARBA00023136"/>
    </source>
</evidence>
<dbReference type="EMBL" id="JBHLYR010000010">
    <property type="protein sequence ID" value="MFB9990884.1"/>
    <property type="molecule type" value="Genomic_DNA"/>
</dbReference>
<feature type="transmembrane region" description="Helical" evidence="7">
    <location>
        <begin position="159"/>
        <end position="179"/>
    </location>
</feature>
<evidence type="ECO:0000259" key="9">
    <source>
        <dbReference type="PROSITE" id="PS50928"/>
    </source>
</evidence>
<evidence type="ECO:0000313" key="10">
    <source>
        <dbReference type="EMBL" id="MFB9990884.1"/>
    </source>
</evidence>
<evidence type="ECO:0000256" key="8">
    <source>
        <dbReference type="SAM" id="MobiDB-lite"/>
    </source>
</evidence>
<evidence type="ECO:0000256" key="2">
    <source>
        <dbReference type="ARBA" id="ARBA00022448"/>
    </source>
</evidence>
<dbReference type="Pfam" id="PF00528">
    <property type="entry name" value="BPD_transp_1"/>
    <property type="match status" value="1"/>
</dbReference>
<dbReference type="InterPro" id="IPR000515">
    <property type="entry name" value="MetI-like"/>
</dbReference>
<feature type="domain" description="ABC transmembrane type-1" evidence="9">
    <location>
        <begin position="119"/>
        <end position="299"/>
    </location>
</feature>
<keyword evidence="4 7" id="KW-0812">Transmembrane</keyword>
<dbReference type="InterPro" id="IPR035906">
    <property type="entry name" value="MetI-like_sf"/>
</dbReference>